<evidence type="ECO:0000313" key="2">
    <source>
        <dbReference type="EMBL" id="RCN46587.1"/>
    </source>
</evidence>
<dbReference type="AlphaFoldDB" id="A0A368GUD4"/>
<name>A0A368GUD4_ANCCA</name>
<feature type="region of interest" description="Disordered" evidence="1">
    <location>
        <begin position="356"/>
        <end position="393"/>
    </location>
</feature>
<proteinExistence type="predicted"/>
<protein>
    <submittedName>
        <fullName evidence="2">Uncharacterized protein</fullName>
    </submittedName>
</protein>
<dbReference type="PANTHER" id="PTHR33939">
    <property type="entry name" value="PROTEIN CBG22215"/>
    <property type="match status" value="1"/>
</dbReference>
<accession>A0A368GUD4</accession>
<comment type="caution">
    <text evidence="2">The sequence shown here is derived from an EMBL/GenBank/DDBJ whole genome shotgun (WGS) entry which is preliminary data.</text>
</comment>
<dbReference type="OrthoDB" id="5874348at2759"/>
<evidence type="ECO:0000256" key="1">
    <source>
        <dbReference type="SAM" id="MobiDB-lite"/>
    </source>
</evidence>
<reference evidence="2 3" key="1">
    <citation type="submission" date="2014-10" db="EMBL/GenBank/DDBJ databases">
        <title>Draft genome of the hookworm Ancylostoma caninum.</title>
        <authorList>
            <person name="Mitreva M."/>
        </authorList>
    </citation>
    <scope>NUCLEOTIDE SEQUENCE [LARGE SCALE GENOMIC DNA]</scope>
    <source>
        <strain evidence="2 3">Baltimore</strain>
    </source>
</reference>
<evidence type="ECO:0000313" key="3">
    <source>
        <dbReference type="Proteomes" id="UP000252519"/>
    </source>
</evidence>
<organism evidence="2 3">
    <name type="scientific">Ancylostoma caninum</name>
    <name type="common">Dog hookworm</name>
    <dbReference type="NCBI Taxonomy" id="29170"/>
    <lineage>
        <taxon>Eukaryota</taxon>
        <taxon>Metazoa</taxon>
        <taxon>Ecdysozoa</taxon>
        <taxon>Nematoda</taxon>
        <taxon>Chromadorea</taxon>
        <taxon>Rhabditida</taxon>
        <taxon>Rhabditina</taxon>
        <taxon>Rhabditomorpha</taxon>
        <taxon>Strongyloidea</taxon>
        <taxon>Ancylostomatidae</taxon>
        <taxon>Ancylostomatinae</taxon>
        <taxon>Ancylostoma</taxon>
    </lineage>
</organism>
<dbReference type="PANTHER" id="PTHR33939:SF1">
    <property type="entry name" value="DUF4371 DOMAIN-CONTAINING PROTEIN"/>
    <property type="match status" value="1"/>
</dbReference>
<dbReference type="EMBL" id="JOJR01000077">
    <property type="protein sequence ID" value="RCN46587.1"/>
    <property type="molecule type" value="Genomic_DNA"/>
</dbReference>
<dbReference type="GO" id="GO:0003676">
    <property type="term" value="F:nucleic acid binding"/>
    <property type="evidence" value="ECO:0007669"/>
    <property type="project" value="InterPro"/>
</dbReference>
<keyword evidence="3" id="KW-1185">Reference proteome</keyword>
<sequence length="393" mass="44865">MRAAVLKRHEATWGETVRQTIHDRLKADLDITLNGLLDELRSKYEDFPMSVSTLHRFIKSLGFSYRINRGQQVIYENSDIVAKRAVYLRKIAEARNGGDCLIYIDETWIFDKMSKKRGWNDNSIPRFAPASVLQKYSCGKTAGKNKGRRATVISALGRDGVVPNCTKIVVSGTGGIEEDHHGDMDHHMFERWLRDSIPHMIRFAEGRRVTVIMDNAPYHTRQLEKIPTRSSTKARITNFLQSRGIDVAVESSKADLIAELDHYVESRGGIGRVRKYAVEEICDEFGVRMIRLPPFHPFFNPIELCWSQLKAHLNKYGRISDKIETVKLRATHWLNDVQPSLAEAWFRHTHREENEARAKELLDAAEEEDSMDAHSSAGADSEEDSDVSMESCH</sequence>
<dbReference type="Proteomes" id="UP000252519">
    <property type="component" value="Unassembled WGS sequence"/>
</dbReference>
<gene>
    <name evidence="2" type="ORF">ANCCAN_07447</name>
</gene>
<dbReference type="InterPro" id="IPR036397">
    <property type="entry name" value="RNaseH_sf"/>
</dbReference>
<dbReference type="Gene3D" id="3.30.420.10">
    <property type="entry name" value="Ribonuclease H-like superfamily/Ribonuclease H"/>
    <property type="match status" value="1"/>
</dbReference>